<organism evidence="1 2">
    <name type="scientific">Colocasia esculenta</name>
    <name type="common">Wild taro</name>
    <name type="synonym">Arum esculentum</name>
    <dbReference type="NCBI Taxonomy" id="4460"/>
    <lineage>
        <taxon>Eukaryota</taxon>
        <taxon>Viridiplantae</taxon>
        <taxon>Streptophyta</taxon>
        <taxon>Embryophyta</taxon>
        <taxon>Tracheophyta</taxon>
        <taxon>Spermatophyta</taxon>
        <taxon>Magnoliopsida</taxon>
        <taxon>Liliopsida</taxon>
        <taxon>Araceae</taxon>
        <taxon>Aroideae</taxon>
        <taxon>Colocasieae</taxon>
        <taxon>Colocasia</taxon>
    </lineage>
</organism>
<accession>A0A843WLI3</accession>
<sequence>MGELQGGLKALKASSNFRFQVIPKISQRRDGMSAKETCLHLELLNVESLGSADPGSDRRLGIRLWGEVPRNPSF</sequence>
<gene>
    <name evidence="1" type="ORF">Taro_038201</name>
</gene>
<comment type="caution">
    <text evidence="1">The sequence shown here is derived from an EMBL/GenBank/DDBJ whole genome shotgun (WGS) entry which is preliminary data.</text>
</comment>
<keyword evidence="2" id="KW-1185">Reference proteome</keyword>
<evidence type="ECO:0000313" key="2">
    <source>
        <dbReference type="Proteomes" id="UP000652761"/>
    </source>
</evidence>
<dbReference type="AlphaFoldDB" id="A0A843WLI3"/>
<name>A0A843WLI3_COLES</name>
<proteinExistence type="predicted"/>
<reference evidence="1" key="1">
    <citation type="submission" date="2017-07" db="EMBL/GenBank/DDBJ databases">
        <title>Taro Niue Genome Assembly and Annotation.</title>
        <authorList>
            <person name="Atibalentja N."/>
            <person name="Keating K."/>
            <person name="Fields C.J."/>
        </authorList>
    </citation>
    <scope>NUCLEOTIDE SEQUENCE</scope>
    <source>
        <strain evidence="1">Niue_2</strain>
        <tissue evidence="1">Leaf</tissue>
    </source>
</reference>
<dbReference type="Proteomes" id="UP000652761">
    <property type="component" value="Unassembled WGS sequence"/>
</dbReference>
<dbReference type="EMBL" id="NMUH01003402">
    <property type="protein sequence ID" value="MQM05395.1"/>
    <property type="molecule type" value="Genomic_DNA"/>
</dbReference>
<protein>
    <submittedName>
        <fullName evidence="1">Uncharacterized protein</fullName>
    </submittedName>
</protein>
<evidence type="ECO:0000313" key="1">
    <source>
        <dbReference type="EMBL" id="MQM05395.1"/>
    </source>
</evidence>